<dbReference type="GO" id="GO:0031514">
    <property type="term" value="C:motile cilium"/>
    <property type="evidence" value="ECO:0007669"/>
    <property type="project" value="TreeGrafter"/>
</dbReference>
<name>A0A7K6EVX6_9PASS</name>
<organism evidence="1 2">
    <name type="scientific">Grantiella picta</name>
    <dbReference type="NCBI Taxonomy" id="266360"/>
    <lineage>
        <taxon>Eukaryota</taxon>
        <taxon>Metazoa</taxon>
        <taxon>Chordata</taxon>
        <taxon>Craniata</taxon>
        <taxon>Vertebrata</taxon>
        <taxon>Euteleostomi</taxon>
        <taxon>Archelosauria</taxon>
        <taxon>Archosauria</taxon>
        <taxon>Dinosauria</taxon>
        <taxon>Saurischia</taxon>
        <taxon>Theropoda</taxon>
        <taxon>Coelurosauria</taxon>
        <taxon>Aves</taxon>
        <taxon>Neognathae</taxon>
        <taxon>Neoaves</taxon>
        <taxon>Telluraves</taxon>
        <taxon>Australaves</taxon>
        <taxon>Passeriformes</taxon>
        <taxon>Meliphagoidea</taxon>
        <taxon>Meliphagidae</taxon>
        <taxon>Grantiella</taxon>
    </lineage>
</organism>
<dbReference type="Proteomes" id="UP000575029">
    <property type="component" value="Unassembled WGS sequence"/>
</dbReference>
<feature type="non-terminal residue" evidence="1">
    <location>
        <position position="1"/>
    </location>
</feature>
<evidence type="ECO:0000313" key="2">
    <source>
        <dbReference type="Proteomes" id="UP000575029"/>
    </source>
</evidence>
<sequence length="123" mass="14434">YLASDHKTFRDFAKKSRLQKVYLTGEVSYLTCWQAKALDPQMHLEYEGCPVHAETKIIISHCYTDRNLAVPRTFCVWSHFGREFEVICHNYMNSHRVEEDKNHWVIITGNPGPEDGTMFDRPE</sequence>
<protein>
    <submittedName>
        <fullName evidence="1">CF161 protein</fullName>
    </submittedName>
</protein>
<reference evidence="1 2" key="1">
    <citation type="submission" date="2019-09" db="EMBL/GenBank/DDBJ databases">
        <title>Bird 10,000 Genomes (B10K) Project - Family phase.</title>
        <authorList>
            <person name="Zhang G."/>
        </authorList>
    </citation>
    <scope>NUCLEOTIDE SEQUENCE [LARGE SCALE GENOMIC DNA]</scope>
    <source>
        <strain evidence="1">B10K-DU-029-50</strain>
        <tissue evidence="1">Heart</tissue>
    </source>
</reference>
<dbReference type="PANTHER" id="PTHR24274:SF1">
    <property type="entry name" value="CILIA- AND FLAGELLA-ASSOCIATED PROTEIN 161"/>
    <property type="match status" value="1"/>
</dbReference>
<proteinExistence type="predicted"/>
<dbReference type="EMBL" id="VZRM01008345">
    <property type="protein sequence ID" value="NWV43260.1"/>
    <property type="molecule type" value="Genomic_DNA"/>
</dbReference>
<dbReference type="AlphaFoldDB" id="A0A7K6EVX6"/>
<dbReference type="GO" id="GO:0060271">
    <property type="term" value="P:cilium assembly"/>
    <property type="evidence" value="ECO:0007669"/>
    <property type="project" value="TreeGrafter"/>
</dbReference>
<gene>
    <name evidence="1" type="primary">Cfap161</name>
    <name evidence="1" type="ORF">GRAPIC_R05349</name>
</gene>
<evidence type="ECO:0000313" key="1">
    <source>
        <dbReference type="EMBL" id="NWV43260.1"/>
    </source>
</evidence>
<comment type="caution">
    <text evidence="1">The sequence shown here is derived from an EMBL/GenBank/DDBJ whole genome shotgun (WGS) entry which is preliminary data.</text>
</comment>
<keyword evidence="2" id="KW-1185">Reference proteome</keyword>
<dbReference type="PANTHER" id="PTHR24274">
    <property type="entry name" value="CILIA- AND FLAGELLA-ASSOCIATED PROTEIN 161"/>
    <property type="match status" value="1"/>
</dbReference>
<accession>A0A7K6EVX6</accession>
<dbReference type="Pfam" id="PF24569">
    <property type="entry name" value="CFAP161"/>
    <property type="match status" value="1"/>
</dbReference>
<dbReference type="InterPro" id="IPR055325">
    <property type="entry name" value="CF161"/>
</dbReference>
<feature type="non-terminal residue" evidence="1">
    <location>
        <position position="123"/>
    </location>
</feature>